<dbReference type="Proteomes" id="UP001194468">
    <property type="component" value="Unassembled WGS sequence"/>
</dbReference>
<reference evidence="1" key="1">
    <citation type="submission" date="2019-10" db="EMBL/GenBank/DDBJ databases">
        <authorList>
            <consortium name="DOE Joint Genome Institute"/>
            <person name="Kuo A."/>
            <person name="Miyauchi S."/>
            <person name="Kiss E."/>
            <person name="Drula E."/>
            <person name="Kohler A."/>
            <person name="Sanchez-Garcia M."/>
            <person name="Andreopoulos B."/>
            <person name="Barry K.W."/>
            <person name="Bonito G."/>
            <person name="Buee M."/>
            <person name="Carver A."/>
            <person name="Chen C."/>
            <person name="Cichocki N."/>
            <person name="Clum A."/>
            <person name="Culley D."/>
            <person name="Crous P.W."/>
            <person name="Fauchery L."/>
            <person name="Girlanda M."/>
            <person name="Hayes R."/>
            <person name="Keri Z."/>
            <person name="LaButti K."/>
            <person name="Lipzen A."/>
            <person name="Lombard V."/>
            <person name="Magnuson J."/>
            <person name="Maillard F."/>
            <person name="Morin E."/>
            <person name="Murat C."/>
            <person name="Nolan M."/>
            <person name="Ohm R."/>
            <person name="Pangilinan J."/>
            <person name="Pereira M."/>
            <person name="Perotto S."/>
            <person name="Peter M."/>
            <person name="Riley R."/>
            <person name="Sitrit Y."/>
            <person name="Stielow B."/>
            <person name="Szollosi G."/>
            <person name="Zifcakova L."/>
            <person name="Stursova M."/>
            <person name="Spatafora J.W."/>
            <person name="Tedersoo L."/>
            <person name="Vaario L.-M."/>
            <person name="Yamada A."/>
            <person name="Yan M."/>
            <person name="Wang P."/>
            <person name="Xu J."/>
            <person name="Bruns T."/>
            <person name="Baldrian P."/>
            <person name="Vilgalys R."/>
            <person name="Henrissat B."/>
            <person name="Grigoriev I.V."/>
            <person name="Hibbett D."/>
            <person name="Nagy L.G."/>
            <person name="Martin F.M."/>
        </authorList>
    </citation>
    <scope>NUCLEOTIDE SEQUENCE</scope>
    <source>
        <strain evidence="1">BED1</strain>
    </source>
</reference>
<name>A0AAD4BQ51_BOLED</name>
<protein>
    <submittedName>
        <fullName evidence="1">Uncharacterized protein</fullName>
    </submittedName>
</protein>
<evidence type="ECO:0000313" key="1">
    <source>
        <dbReference type="EMBL" id="KAF8436886.1"/>
    </source>
</evidence>
<keyword evidence="2" id="KW-1185">Reference proteome</keyword>
<reference evidence="1" key="2">
    <citation type="journal article" date="2020" name="Nat. Commun.">
        <title>Large-scale genome sequencing of mycorrhizal fungi provides insights into the early evolution of symbiotic traits.</title>
        <authorList>
            <person name="Miyauchi S."/>
            <person name="Kiss E."/>
            <person name="Kuo A."/>
            <person name="Drula E."/>
            <person name="Kohler A."/>
            <person name="Sanchez-Garcia M."/>
            <person name="Morin E."/>
            <person name="Andreopoulos B."/>
            <person name="Barry K.W."/>
            <person name="Bonito G."/>
            <person name="Buee M."/>
            <person name="Carver A."/>
            <person name="Chen C."/>
            <person name="Cichocki N."/>
            <person name="Clum A."/>
            <person name="Culley D."/>
            <person name="Crous P.W."/>
            <person name="Fauchery L."/>
            <person name="Girlanda M."/>
            <person name="Hayes R.D."/>
            <person name="Keri Z."/>
            <person name="LaButti K."/>
            <person name="Lipzen A."/>
            <person name="Lombard V."/>
            <person name="Magnuson J."/>
            <person name="Maillard F."/>
            <person name="Murat C."/>
            <person name="Nolan M."/>
            <person name="Ohm R.A."/>
            <person name="Pangilinan J."/>
            <person name="Pereira M.F."/>
            <person name="Perotto S."/>
            <person name="Peter M."/>
            <person name="Pfister S."/>
            <person name="Riley R."/>
            <person name="Sitrit Y."/>
            <person name="Stielow J.B."/>
            <person name="Szollosi G."/>
            <person name="Zifcakova L."/>
            <person name="Stursova M."/>
            <person name="Spatafora J.W."/>
            <person name="Tedersoo L."/>
            <person name="Vaario L.M."/>
            <person name="Yamada A."/>
            <person name="Yan M."/>
            <person name="Wang P."/>
            <person name="Xu J."/>
            <person name="Bruns T."/>
            <person name="Baldrian P."/>
            <person name="Vilgalys R."/>
            <person name="Dunand C."/>
            <person name="Henrissat B."/>
            <person name="Grigoriev I.V."/>
            <person name="Hibbett D."/>
            <person name="Nagy L.G."/>
            <person name="Martin F.M."/>
        </authorList>
    </citation>
    <scope>NUCLEOTIDE SEQUENCE</scope>
    <source>
        <strain evidence="1">BED1</strain>
    </source>
</reference>
<proteinExistence type="predicted"/>
<sequence>MNAYPNGTRVFFWTSAGEIKYGTVQSTSRLADGTQIVVVALDGGEGHRSLPVSSVSKVN</sequence>
<evidence type="ECO:0000313" key="2">
    <source>
        <dbReference type="Proteomes" id="UP001194468"/>
    </source>
</evidence>
<organism evidence="1 2">
    <name type="scientific">Boletus edulis BED1</name>
    <dbReference type="NCBI Taxonomy" id="1328754"/>
    <lineage>
        <taxon>Eukaryota</taxon>
        <taxon>Fungi</taxon>
        <taxon>Dikarya</taxon>
        <taxon>Basidiomycota</taxon>
        <taxon>Agaricomycotina</taxon>
        <taxon>Agaricomycetes</taxon>
        <taxon>Agaricomycetidae</taxon>
        <taxon>Boletales</taxon>
        <taxon>Boletineae</taxon>
        <taxon>Boletaceae</taxon>
        <taxon>Boletoideae</taxon>
        <taxon>Boletus</taxon>
    </lineage>
</organism>
<accession>A0AAD4BQ51</accession>
<comment type="caution">
    <text evidence="1">The sequence shown here is derived from an EMBL/GenBank/DDBJ whole genome shotgun (WGS) entry which is preliminary data.</text>
</comment>
<dbReference type="EMBL" id="WHUW01000020">
    <property type="protein sequence ID" value="KAF8436886.1"/>
    <property type="molecule type" value="Genomic_DNA"/>
</dbReference>
<gene>
    <name evidence="1" type="ORF">L210DRAFT_961019</name>
</gene>
<dbReference type="AlphaFoldDB" id="A0AAD4BQ51"/>